<dbReference type="SUPFAM" id="SSF81296">
    <property type="entry name" value="E set domains"/>
    <property type="match status" value="2"/>
</dbReference>
<dbReference type="SMART" id="SM01017">
    <property type="entry name" value="Arrestin_C"/>
    <property type="match status" value="1"/>
</dbReference>
<dbReference type="Proteomes" id="UP001142055">
    <property type="component" value="Chromosome 1"/>
</dbReference>
<name>A0A9Q0MCF3_BLOTA</name>
<dbReference type="PANTHER" id="PTHR11188">
    <property type="entry name" value="ARRESTIN DOMAIN CONTAINING PROTEIN"/>
    <property type="match status" value="1"/>
</dbReference>
<dbReference type="OMA" id="MVDISIN"/>
<evidence type="ECO:0000313" key="4">
    <source>
        <dbReference type="Proteomes" id="UP001142055"/>
    </source>
</evidence>
<dbReference type="InterPro" id="IPR011022">
    <property type="entry name" value="Arrestin_C-like"/>
</dbReference>
<dbReference type="InterPro" id="IPR014756">
    <property type="entry name" value="Ig_E-set"/>
</dbReference>
<evidence type="ECO:0000259" key="2">
    <source>
        <dbReference type="SMART" id="SM01017"/>
    </source>
</evidence>
<evidence type="ECO:0000256" key="1">
    <source>
        <dbReference type="ARBA" id="ARBA00005298"/>
    </source>
</evidence>
<evidence type="ECO:0000313" key="3">
    <source>
        <dbReference type="EMBL" id="KAJ6223306.1"/>
    </source>
</evidence>
<dbReference type="Gene3D" id="2.60.40.640">
    <property type="match status" value="2"/>
</dbReference>
<accession>A0A9Q0MCF3</accession>
<dbReference type="InterPro" id="IPR014752">
    <property type="entry name" value="Arrestin-like_C"/>
</dbReference>
<dbReference type="Pfam" id="PF00339">
    <property type="entry name" value="Arrestin_N"/>
    <property type="match status" value="1"/>
</dbReference>
<dbReference type="Pfam" id="PF02752">
    <property type="entry name" value="Arrestin_C"/>
    <property type="match status" value="1"/>
</dbReference>
<feature type="domain" description="Arrestin C-terminal-like" evidence="2">
    <location>
        <begin position="147"/>
        <end position="270"/>
    </location>
</feature>
<dbReference type="GO" id="GO:0015031">
    <property type="term" value="P:protein transport"/>
    <property type="evidence" value="ECO:0007669"/>
    <property type="project" value="TreeGrafter"/>
</dbReference>
<gene>
    <name evidence="3" type="ORF">RDWZM_001851</name>
</gene>
<dbReference type="EMBL" id="JAPWDV010000001">
    <property type="protein sequence ID" value="KAJ6223306.1"/>
    <property type="molecule type" value="Genomic_DNA"/>
</dbReference>
<sequence length="287" mass="32717">MVDISINIKDNCHRFTVGETVSGNIDFRLPETVPLKDIQIKFYCLAEVKWIEYPGTPYYLNGFVYNDKYNYLEMNYPLAEKEPSLKEIPKNQNVKIPFSFDIPNDRNLPSTMISSHGFIQYFVKVFVKLPKEDVRKFVKEIIVESPIDDNLMITVGFAPGESIAVHIWVENHTSAKLVPRISLHQTQIYMCGARHKTIETTLNNDPTVGTEINPNSDADEILHVHVPSDESLTIKSSVITVKYFVHVTLDIPHSFDLHINLPVVITSARVVEMIREQPGRKSISFSA</sequence>
<dbReference type="GO" id="GO:0005737">
    <property type="term" value="C:cytoplasm"/>
    <property type="evidence" value="ECO:0007669"/>
    <property type="project" value="TreeGrafter"/>
</dbReference>
<keyword evidence="4" id="KW-1185">Reference proteome</keyword>
<dbReference type="InterPro" id="IPR011021">
    <property type="entry name" value="Arrestin-like_N"/>
</dbReference>
<protein>
    <recommendedName>
        <fullName evidence="2">Arrestin C-terminal-like domain-containing protein</fullName>
    </recommendedName>
</protein>
<reference evidence="3" key="1">
    <citation type="submission" date="2022-12" db="EMBL/GenBank/DDBJ databases">
        <title>Genome assemblies of Blomia tropicalis.</title>
        <authorList>
            <person name="Cui Y."/>
        </authorList>
    </citation>
    <scope>NUCLEOTIDE SEQUENCE</scope>
    <source>
        <tissue evidence="3">Adult mites</tissue>
    </source>
</reference>
<dbReference type="AlphaFoldDB" id="A0A9Q0MCF3"/>
<dbReference type="PANTHER" id="PTHR11188:SF17">
    <property type="entry name" value="FI21816P1"/>
    <property type="match status" value="1"/>
</dbReference>
<comment type="similarity">
    <text evidence="1">Belongs to the arrestin family.</text>
</comment>
<organism evidence="3 4">
    <name type="scientific">Blomia tropicalis</name>
    <name type="common">Mite</name>
    <dbReference type="NCBI Taxonomy" id="40697"/>
    <lineage>
        <taxon>Eukaryota</taxon>
        <taxon>Metazoa</taxon>
        <taxon>Ecdysozoa</taxon>
        <taxon>Arthropoda</taxon>
        <taxon>Chelicerata</taxon>
        <taxon>Arachnida</taxon>
        <taxon>Acari</taxon>
        <taxon>Acariformes</taxon>
        <taxon>Sarcoptiformes</taxon>
        <taxon>Astigmata</taxon>
        <taxon>Glycyphagoidea</taxon>
        <taxon>Echimyopodidae</taxon>
        <taxon>Blomia</taxon>
    </lineage>
</organism>
<proteinExistence type="inferred from homology"/>
<dbReference type="InterPro" id="IPR050357">
    <property type="entry name" value="Arrestin_domain-protein"/>
</dbReference>
<comment type="caution">
    <text evidence="3">The sequence shown here is derived from an EMBL/GenBank/DDBJ whole genome shotgun (WGS) entry which is preliminary data.</text>
</comment>